<keyword evidence="2" id="KW-0813">Transport</keyword>
<protein>
    <submittedName>
        <fullName evidence="7">Urea carboxylase system permease</fullName>
    </submittedName>
</protein>
<feature type="transmembrane region" description="Helical" evidence="6">
    <location>
        <begin position="179"/>
        <end position="202"/>
    </location>
</feature>
<comment type="subcellular location">
    <subcellularLocation>
        <location evidence="1">Membrane</location>
        <topology evidence="1">Multi-pass membrane protein</topology>
    </subcellularLocation>
</comment>
<evidence type="ECO:0000256" key="5">
    <source>
        <dbReference type="ARBA" id="ARBA00023136"/>
    </source>
</evidence>
<proteinExistence type="predicted"/>
<dbReference type="PIRSF" id="PIRSF006060">
    <property type="entry name" value="AA_transporter"/>
    <property type="match status" value="1"/>
</dbReference>
<keyword evidence="5 6" id="KW-0472">Membrane</keyword>
<dbReference type="RefSeq" id="WP_179648357.1">
    <property type="nucleotide sequence ID" value="NZ_JACBZM010000001.1"/>
</dbReference>
<dbReference type="Gene3D" id="1.20.1740.10">
    <property type="entry name" value="Amino acid/polyamine transporter I"/>
    <property type="match status" value="1"/>
</dbReference>
<sequence length="520" mass="54260">MSISTDQVAASDLRTFGYRQQLSRRVGTYASFAAGFSFVSILTTVFQLFGLGYSFGGTAFFWTWPAVFAGQLMVALCFAELAARYPLSGAIYQWARRLGGSVVGWAAGWTMVLAQTITVAAAAIALQVVLPSVWSGFQVIGTDTALASRDGAANAVLLGCLLLAATTTLNALSVRMTAIVNSVGVTCELIGVVLLVILLFGHAERGPSVVLHTTNLDASTGYVAPLLISALMAAYVLVGFDSAGELAEETHNPRATTPRTILRAMTASGLAGAFLIVAALMAAPSLGADDLGLGGLPYVITSQLDTTVGKLLLLDVAFAVCVCTLAIQTAAARMIFSMARDDVLPFSSRLRVVSPRTGTPVLATVVPGVGAALCLLVNVGNAGLFLGLASVCIMLLYIAYLMVTAPLLLRRLRGEALPEGTDENGRPLLSLGRWGIVVNAVAVVYGALMTINLAWPRAEVYDPAGEGWYLHYLPLVTLAVTAAGGAIAYAVQRRAYHEAIGQPLPARAPSFGAGLVEEGA</sequence>
<evidence type="ECO:0000313" key="8">
    <source>
        <dbReference type="Proteomes" id="UP000562045"/>
    </source>
</evidence>
<dbReference type="Proteomes" id="UP000562045">
    <property type="component" value="Unassembled WGS sequence"/>
</dbReference>
<feature type="transmembrane region" description="Helical" evidence="6">
    <location>
        <begin position="430"/>
        <end position="448"/>
    </location>
</feature>
<dbReference type="PANTHER" id="PTHR45649">
    <property type="entry name" value="AMINO-ACID PERMEASE BAT1"/>
    <property type="match status" value="1"/>
</dbReference>
<keyword evidence="4 6" id="KW-1133">Transmembrane helix</keyword>
<gene>
    <name evidence="7" type="ORF">BJ993_001604</name>
</gene>
<evidence type="ECO:0000256" key="6">
    <source>
        <dbReference type="SAM" id="Phobius"/>
    </source>
</evidence>
<reference evidence="7 8" key="1">
    <citation type="submission" date="2020-07" db="EMBL/GenBank/DDBJ databases">
        <title>Sequencing the genomes of 1000 actinobacteria strains.</title>
        <authorList>
            <person name="Klenk H.-P."/>
        </authorList>
    </citation>
    <scope>NUCLEOTIDE SEQUENCE [LARGE SCALE GENOMIC DNA]</scope>
    <source>
        <strain evidence="7 8">DSM 15131</strain>
    </source>
</reference>
<dbReference type="PANTHER" id="PTHR45649:SF26">
    <property type="entry name" value="OS04G0435100 PROTEIN"/>
    <property type="match status" value="1"/>
</dbReference>
<feature type="transmembrane region" description="Helical" evidence="6">
    <location>
        <begin position="61"/>
        <end position="81"/>
    </location>
</feature>
<dbReference type="GO" id="GO:0016020">
    <property type="term" value="C:membrane"/>
    <property type="evidence" value="ECO:0007669"/>
    <property type="project" value="UniProtKB-SubCell"/>
</dbReference>
<dbReference type="GO" id="GO:0022857">
    <property type="term" value="F:transmembrane transporter activity"/>
    <property type="evidence" value="ECO:0007669"/>
    <property type="project" value="InterPro"/>
</dbReference>
<evidence type="ECO:0000256" key="4">
    <source>
        <dbReference type="ARBA" id="ARBA00022989"/>
    </source>
</evidence>
<evidence type="ECO:0000256" key="1">
    <source>
        <dbReference type="ARBA" id="ARBA00004141"/>
    </source>
</evidence>
<feature type="transmembrane region" description="Helical" evidence="6">
    <location>
        <begin position="311"/>
        <end position="336"/>
    </location>
</feature>
<evidence type="ECO:0000256" key="3">
    <source>
        <dbReference type="ARBA" id="ARBA00022692"/>
    </source>
</evidence>
<dbReference type="Pfam" id="PF13520">
    <property type="entry name" value="AA_permease_2"/>
    <property type="match status" value="1"/>
</dbReference>
<feature type="transmembrane region" description="Helical" evidence="6">
    <location>
        <begin position="385"/>
        <end position="409"/>
    </location>
</feature>
<accession>A0A7Y9ZFK4</accession>
<dbReference type="EMBL" id="JACBZM010000001">
    <property type="protein sequence ID" value="NYI44524.1"/>
    <property type="molecule type" value="Genomic_DNA"/>
</dbReference>
<name>A0A7Y9ZFK4_9ACTN</name>
<feature type="transmembrane region" description="Helical" evidence="6">
    <location>
        <begin position="222"/>
        <end position="240"/>
    </location>
</feature>
<feature type="transmembrane region" description="Helical" evidence="6">
    <location>
        <begin position="151"/>
        <end position="172"/>
    </location>
</feature>
<dbReference type="InterPro" id="IPR002293">
    <property type="entry name" value="AA/rel_permease1"/>
</dbReference>
<feature type="transmembrane region" description="Helical" evidence="6">
    <location>
        <begin position="261"/>
        <end position="283"/>
    </location>
</feature>
<feature type="transmembrane region" description="Helical" evidence="6">
    <location>
        <begin position="29"/>
        <end position="49"/>
    </location>
</feature>
<keyword evidence="3 6" id="KW-0812">Transmembrane</keyword>
<dbReference type="AlphaFoldDB" id="A0A7Y9ZFK4"/>
<evidence type="ECO:0000313" key="7">
    <source>
        <dbReference type="EMBL" id="NYI44524.1"/>
    </source>
</evidence>
<feature type="transmembrane region" description="Helical" evidence="6">
    <location>
        <begin position="468"/>
        <end position="491"/>
    </location>
</feature>
<feature type="transmembrane region" description="Helical" evidence="6">
    <location>
        <begin position="357"/>
        <end position="379"/>
    </location>
</feature>
<evidence type="ECO:0000256" key="2">
    <source>
        <dbReference type="ARBA" id="ARBA00022448"/>
    </source>
</evidence>
<organism evidence="7 8">
    <name type="scientific">Nocardioides aromaticivorans</name>
    <dbReference type="NCBI Taxonomy" id="200618"/>
    <lineage>
        <taxon>Bacteria</taxon>
        <taxon>Bacillati</taxon>
        <taxon>Actinomycetota</taxon>
        <taxon>Actinomycetes</taxon>
        <taxon>Propionibacteriales</taxon>
        <taxon>Nocardioidaceae</taxon>
        <taxon>Nocardioides</taxon>
    </lineage>
</organism>
<feature type="transmembrane region" description="Helical" evidence="6">
    <location>
        <begin position="102"/>
        <end position="131"/>
    </location>
</feature>
<comment type="caution">
    <text evidence="7">The sequence shown here is derived from an EMBL/GenBank/DDBJ whole genome shotgun (WGS) entry which is preliminary data.</text>
</comment>